<accession>A0ABY5DQA4</accession>
<dbReference type="Gene3D" id="1.10.10.10">
    <property type="entry name" value="Winged helix-like DNA-binding domain superfamily/Winged helix DNA-binding domain"/>
    <property type="match status" value="1"/>
</dbReference>
<dbReference type="PIRSF" id="PIRSF005739">
    <property type="entry name" value="O-mtase"/>
    <property type="match status" value="1"/>
</dbReference>
<reference evidence="6 7" key="1">
    <citation type="submission" date="2022-06" db="EMBL/GenBank/DDBJ databases">
        <title>Paraconexibacter antarcticus.</title>
        <authorList>
            <person name="Kim C.S."/>
        </authorList>
    </citation>
    <scope>NUCLEOTIDE SEQUENCE [LARGE SCALE GENOMIC DNA]</scope>
    <source>
        <strain evidence="6 7">02-257</strain>
    </source>
</reference>
<evidence type="ECO:0000313" key="6">
    <source>
        <dbReference type="EMBL" id="UTI63851.1"/>
    </source>
</evidence>
<dbReference type="SUPFAM" id="SSF46785">
    <property type="entry name" value="Winged helix' DNA-binding domain"/>
    <property type="match status" value="1"/>
</dbReference>
<proteinExistence type="predicted"/>
<dbReference type="PANTHER" id="PTHR43712:SF2">
    <property type="entry name" value="O-METHYLTRANSFERASE CICE"/>
    <property type="match status" value="1"/>
</dbReference>
<evidence type="ECO:0000259" key="4">
    <source>
        <dbReference type="Pfam" id="PF00891"/>
    </source>
</evidence>
<dbReference type="InterPro" id="IPR029063">
    <property type="entry name" value="SAM-dependent_MTases_sf"/>
</dbReference>
<organism evidence="6 7">
    <name type="scientific">Paraconexibacter antarcticus</name>
    <dbReference type="NCBI Taxonomy" id="2949664"/>
    <lineage>
        <taxon>Bacteria</taxon>
        <taxon>Bacillati</taxon>
        <taxon>Actinomycetota</taxon>
        <taxon>Thermoleophilia</taxon>
        <taxon>Solirubrobacterales</taxon>
        <taxon>Paraconexibacteraceae</taxon>
        <taxon>Paraconexibacter</taxon>
    </lineage>
</organism>
<evidence type="ECO:0000256" key="2">
    <source>
        <dbReference type="ARBA" id="ARBA00022679"/>
    </source>
</evidence>
<dbReference type="PANTHER" id="PTHR43712">
    <property type="entry name" value="PUTATIVE (AFU_ORTHOLOGUE AFUA_4G14580)-RELATED"/>
    <property type="match status" value="1"/>
</dbReference>
<dbReference type="Gene3D" id="3.40.50.150">
    <property type="entry name" value="Vaccinia Virus protein VP39"/>
    <property type="match status" value="1"/>
</dbReference>
<dbReference type="RefSeq" id="WP_254570572.1">
    <property type="nucleotide sequence ID" value="NZ_CP098502.1"/>
</dbReference>
<dbReference type="Proteomes" id="UP001056035">
    <property type="component" value="Chromosome"/>
</dbReference>
<dbReference type="InterPro" id="IPR012967">
    <property type="entry name" value="COMT_dimerisation"/>
</dbReference>
<keyword evidence="7" id="KW-1185">Reference proteome</keyword>
<evidence type="ECO:0000256" key="3">
    <source>
        <dbReference type="ARBA" id="ARBA00022691"/>
    </source>
</evidence>
<keyword evidence="2" id="KW-0808">Transferase</keyword>
<keyword evidence="3" id="KW-0949">S-adenosyl-L-methionine</keyword>
<evidence type="ECO:0000259" key="5">
    <source>
        <dbReference type="Pfam" id="PF08100"/>
    </source>
</evidence>
<dbReference type="InterPro" id="IPR036388">
    <property type="entry name" value="WH-like_DNA-bd_sf"/>
</dbReference>
<dbReference type="Pfam" id="PF00891">
    <property type="entry name" value="Methyltransf_2"/>
    <property type="match status" value="1"/>
</dbReference>
<feature type="domain" description="O-methyltransferase dimerisation" evidence="5">
    <location>
        <begin position="20"/>
        <end position="95"/>
    </location>
</feature>
<gene>
    <name evidence="6" type="ORF">NBH00_21210</name>
</gene>
<protein>
    <submittedName>
        <fullName evidence="6">Acetylserotonin O-methyltransferase</fullName>
    </submittedName>
</protein>
<feature type="domain" description="O-methyltransferase C-terminal" evidence="4">
    <location>
        <begin position="118"/>
        <end position="328"/>
    </location>
</feature>
<evidence type="ECO:0000313" key="7">
    <source>
        <dbReference type="Proteomes" id="UP001056035"/>
    </source>
</evidence>
<dbReference type="InterPro" id="IPR001077">
    <property type="entry name" value="COMT_C"/>
</dbReference>
<evidence type="ECO:0000256" key="1">
    <source>
        <dbReference type="ARBA" id="ARBA00022603"/>
    </source>
</evidence>
<dbReference type="PROSITE" id="PS51683">
    <property type="entry name" value="SAM_OMT_II"/>
    <property type="match status" value="1"/>
</dbReference>
<name>A0ABY5DQA4_9ACTN</name>
<dbReference type="Pfam" id="PF08100">
    <property type="entry name" value="Dimerisation"/>
    <property type="match status" value="1"/>
</dbReference>
<dbReference type="SUPFAM" id="SSF53335">
    <property type="entry name" value="S-adenosyl-L-methionine-dependent methyltransferases"/>
    <property type="match status" value="1"/>
</dbReference>
<keyword evidence="1" id="KW-0489">Methyltransferase</keyword>
<sequence length="359" mass="38278">MLETPPQAAVDPAHILQVGMGFWASKTLLSAVELGLFSELGSGSMTGAELGARLGLHDRAIPDFPDALLALGFLERDGDGANARYRNTAETAAFLDRNGPAYVGGMLEMCNARLYGFWGDLTEALCTGQPQNEVKRAGSAMFDELYADEARLEQFMRAMAGISAGPQHVLANTFDFAPYATVCDVGGATAQLSTVLAARHPHLRCVSFDLPVVAPIAERSIAAAGLADRVTTASGDFFTDPLPQADVITMGLILHDWDLDGKRHIVKSAYDALPDGGVLIAIDSIIDDARRENAFGLLMSLNMLIEFGAAFDYTGAQFTEWCLEAGFSETEILPLAGPTSAAVAYKGKPRAARRFVRGA</sequence>
<dbReference type="InterPro" id="IPR036390">
    <property type="entry name" value="WH_DNA-bd_sf"/>
</dbReference>
<dbReference type="EMBL" id="CP098502">
    <property type="protein sequence ID" value="UTI63851.1"/>
    <property type="molecule type" value="Genomic_DNA"/>
</dbReference>
<dbReference type="InterPro" id="IPR016461">
    <property type="entry name" value="COMT-like"/>
</dbReference>